<organism evidence="4 5">
    <name type="scientific">Pannonibacter phragmitetus</name>
    <dbReference type="NCBI Taxonomy" id="121719"/>
    <lineage>
        <taxon>Bacteria</taxon>
        <taxon>Pseudomonadati</taxon>
        <taxon>Pseudomonadota</taxon>
        <taxon>Alphaproteobacteria</taxon>
        <taxon>Hyphomicrobiales</taxon>
        <taxon>Stappiaceae</taxon>
        <taxon>Pannonibacter</taxon>
    </lineage>
</organism>
<dbReference type="Gene3D" id="1.20.140.10">
    <property type="entry name" value="Butyryl-CoA Dehydrogenase, subunit A, domain 3"/>
    <property type="match status" value="1"/>
</dbReference>
<name>A0A0U3E3D8_9HYPH</name>
<feature type="domain" description="Acetyl-CoA dehydrogenase-like C-terminal" evidence="3">
    <location>
        <begin position="230"/>
        <end position="356"/>
    </location>
</feature>
<evidence type="ECO:0000259" key="3">
    <source>
        <dbReference type="Pfam" id="PF12806"/>
    </source>
</evidence>
<proteinExistence type="predicted"/>
<dbReference type="EMBL" id="CP013068">
    <property type="protein sequence ID" value="ALV26097.1"/>
    <property type="molecule type" value="Genomic_DNA"/>
</dbReference>
<dbReference type="SUPFAM" id="SSF47203">
    <property type="entry name" value="Acyl-CoA dehydrogenase C-terminal domain-like"/>
    <property type="match status" value="1"/>
</dbReference>
<protein>
    <recommendedName>
        <fullName evidence="6">Acyl-CoA dehydrogenase</fullName>
    </recommendedName>
</protein>
<dbReference type="InterPro" id="IPR036250">
    <property type="entry name" value="AcylCo_DH-like_C"/>
</dbReference>
<evidence type="ECO:0008006" key="6">
    <source>
        <dbReference type="Google" id="ProtNLM"/>
    </source>
</evidence>
<dbReference type="GO" id="GO:0016627">
    <property type="term" value="F:oxidoreductase activity, acting on the CH-CH group of donors"/>
    <property type="evidence" value="ECO:0007669"/>
    <property type="project" value="InterPro"/>
</dbReference>
<accession>A0A0U3E3D8</accession>
<evidence type="ECO:0000313" key="4">
    <source>
        <dbReference type="EMBL" id="ALV26097.1"/>
    </source>
</evidence>
<dbReference type="Pfam" id="PF12806">
    <property type="entry name" value="Acyl-CoA_dh_C"/>
    <property type="match status" value="1"/>
</dbReference>
<keyword evidence="5" id="KW-1185">Reference proteome</keyword>
<sequence length="363" mass="39991">MVRRAVDMNALAALNHKMGQRGTTNCLLNFGETGDCIGYLIGEPHRGIEYMFRMMNEARIAVGHASTMAALGAYLYSAGYAQTRTQGRGFVRRDPSSPQVPLVEHADVRRMLMAQKAAVEGAQSLCVSIAPPWWTNLRSRKSLTRSAGSGELLGPLTPVVKSWPSEHCLEGNKWAIQIFGGCGYTRDYPVEHLYRDNRRNHIHEGTYGIQGLDLLERKIGGDGGATLFRFIDLVRSTVERVSGVGDLDEDCSRLSQILDLLTATTTVLLNSAGVARRTANATIFLDAFGHIVIAWMWLRQAEVAACTLANEDHTSQDRTFYEGKLAACRYFSRYELPLAKAKLELCAPLDDTCLSAPPSIFAC</sequence>
<dbReference type="InterPro" id="IPR052166">
    <property type="entry name" value="Diverse_Acyl-CoA_DH"/>
</dbReference>
<feature type="domain" description="Acyl-CoA dehydrogenase/oxidase C-terminal" evidence="2">
    <location>
        <begin position="46"/>
        <end position="217"/>
    </location>
</feature>
<dbReference type="Pfam" id="PF00441">
    <property type="entry name" value="Acyl-CoA_dh_1"/>
    <property type="match status" value="1"/>
</dbReference>
<evidence type="ECO:0000259" key="2">
    <source>
        <dbReference type="Pfam" id="PF00441"/>
    </source>
</evidence>
<evidence type="ECO:0000256" key="1">
    <source>
        <dbReference type="ARBA" id="ARBA00022630"/>
    </source>
</evidence>
<dbReference type="InterPro" id="IPR009075">
    <property type="entry name" value="AcylCo_DH/oxidase_C"/>
</dbReference>
<gene>
    <name evidence="4" type="ORF">APZ00_02580</name>
</gene>
<evidence type="ECO:0000313" key="5">
    <source>
        <dbReference type="Proteomes" id="UP000064921"/>
    </source>
</evidence>
<dbReference type="AlphaFoldDB" id="A0A0U3E3D8"/>
<dbReference type="Proteomes" id="UP000064921">
    <property type="component" value="Chromosome"/>
</dbReference>
<dbReference type="KEGG" id="pphr:APZ00_02580"/>
<dbReference type="PANTHER" id="PTHR42803:SF3">
    <property type="entry name" value="ACYL-COA DEHYDROGENASE-RELATED"/>
    <property type="match status" value="1"/>
</dbReference>
<keyword evidence="1" id="KW-0285">Flavoprotein</keyword>
<reference evidence="4 5" key="1">
    <citation type="submission" date="2015-10" db="EMBL/GenBank/DDBJ databases">
        <title>The world's first case of liver abscess caused by Pannonibacter phragmitetus.</title>
        <authorList>
            <person name="Ming D."/>
            <person name="Wang M."/>
            <person name="Zhou Y."/>
            <person name="Jiang T."/>
            <person name="Hu S."/>
        </authorList>
    </citation>
    <scope>NUCLEOTIDE SEQUENCE [LARGE SCALE GENOMIC DNA]</scope>
    <source>
        <strain evidence="4 5">31801</strain>
    </source>
</reference>
<dbReference type="InterPro" id="IPR025878">
    <property type="entry name" value="Acyl-CoA_dh-like_C_dom"/>
</dbReference>
<dbReference type="PANTHER" id="PTHR42803">
    <property type="entry name" value="ACYL-COA DEHYDROGENASE"/>
    <property type="match status" value="1"/>
</dbReference>
<dbReference type="STRING" id="121719.APZ00_02580"/>